<evidence type="ECO:0008006" key="4">
    <source>
        <dbReference type="Google" id="ProtNLM"/>
    </source>
</evidence>
<feature type="transmembrane region" description="Helical" evidence="1">
    <location>
        <begin position="21"/>
        <end position="38"/>
    </location>
</feature>
<accession>A0A4R3JDH8</accession>
<evidence type="ECO:0000313" key="2">
    <source>
        <dbReference type="EMBL" id="TCS63223.1"/>
    </source>
</evidence>
<keyword evidence="1" id="KW-0812">Transmembrane</keyword>
<evidence type="ECO:0000256" key="1">
    <source>
        <dbReference type="SAM" id="Phobius"/>
    </source>
</evidence>
<dbReference type="AlphaFoldDB" id="A0A4R3JDH8"/>
<proteinExistence type="predicted"/>
<protein>
    <recommendedName>
        <fullName evidence="4">ABC transporter permease</fullName>
    </recommendedName>
</protein>
<sequence>MNPIWLLRLTRWARRPPGRRMQIVVGAVLVLVLILWGIEHFIGWPDALTPERIPRRVIR</sequence>
<dbReference type="Proteomes" id="UP000295696">
    <property type="component" value="Unassembled WGS sequence"/>
</dbReference>
<name>A0A4R3JDH8_9RHOB</name>
<keyword evidence="1" id="KW-1133">Transmembrane helix</keyword>
<keyword evidence="1" id="KW-0472">Membrane</keyword>
<keyword evidence="3" id="KW-1185">Reference proteome</keyword>
<reference evidence="2 3" key="1">
    <citation type="submission" date="2019-03" db="EMBL/GenBank/DDBJ databases">
        <title>Genomic Encyclopedia of Type Strains, Phase IV (KMG-IV): sequencing the most valuable type-strain genomes for metagenomic binning, comparative biology and taxonomic classification.</title>
        <authorList>
            <person name="Goeker M."/>
        </authorList>
    </citation>
    <scope>NUCLEOTIDE SEQUENCE [LARGE SCALE GENOMIC DNA]</scope>
    <source>
        <strain evidence="2 3">DSM 104836</strain>
    </source>
</reference>
<dbReference type="RefSeq" id="WP_132245039.1">
    <property type="nucleotide sequence ID" value="NZ_CBDUOC010000005.1"/>
</dbReference>
<organism evidence="2 3">
    <name type="scientific">Primorskyibacter sedentarius</name>
    <dbReference type="NCBI Taxonomy" id="745311"/>
    <lineage>
        <taxon>Bacteria</taxon>
        <taxon>Pseudomonadati</taxon>
        <taxon>Pseudomonadota</taxon>
        <taxon>Alphaproteobacteria</taxon>
        <taxon>Rhodobacterales</taxon>
        <taxon>Roseobacteraceae</taxon>
        <taxon>Primorskyibacter</taxon>
    </lineage>
</organism>
<evidence type="ECO:0000313" key="3">
    <source>
        <dbReference type="Proteomes" id="UP000295696"/>
    </source>
</evidence>
<dbReference type="EMBL" id="SLZU01000007">
    <property type="protein sequence ID" value="TCS63223.1"/>
    <property type="molecule type" value="Genomic_DNA"/>
</dbReference>
<gene>
    <name evidence="2" type="ORF">EDD52_10756</name>
</gene>
<comment type="caution">
    <text evidence="2">The sequence shown here is derived from an EMBL/GenBank/DDBJ whole genome shotgun (WGS) entry which is preliminary data.</text>
</comment>